<dbReference type="InterPro" id="IPR009072">
    <property type="entry name" value="Histone-fold"/>
</dbReference>
<evidence type="ECO:0000256" key="5">
    <source>
        <dbReference type="ARBA" id="ARBA00023242"/>
    </source>
</evidence>
<evidence type="ECO:0000256" key="1">
    <source>
        <dbReference type="ARBA" id="ARBA00004123"/>
    </source>
</evidence>
<organism evidence="9 10">
    <name type="scientific">Dendrothele bispora (strain CBS 962.96)</name>
    <dbReference type="NCBI Taxonomy" id="1314807"/>
    <lineage>
        <taxon>Eukaryota</taxon>
        <taxon>Fungi</taxon>
        <taxon>Dikarya</taxon>
        <taxon>Basidiomycota</taxon>
        <taxon>Agaricomycotina</taxon>
        <taxon>Agaricomycetes</taxon>
        <taxon>Agaricomycetidae</taxon>
        <taxon>Agaricales</taxon>
        <taxon>Agaricales incertae sedis</taxon>
        <taxon>Dendrothele</taxon>
    </lineage>
</organism>
<dbReference type="CDD" id="cd22908">
    <property type="entry name" value="HFD_NFYC-like"/>
    <property type="match status" value="1"/>
</dbReference>
<keyword evidence="3" id="KW-0238">DNA-binding</keyword>
<dbReference type="EMBL" id="ML179046">
    <property type="protein sequence ID" value="THV05914.1"/>
    <property type="molecule type" value="Genomic_DNA"/>
</dbReference>
<keyword evidence="2" id="KW-0805">Transcription regulation</keyword>
<name>A0A4S8MU42_DENBC</name>
<dbReference type="SUPFAM" id="SSF47113">
    <property type="entry name" value="Histone-fold"/>
    <property type="match status" value="1"/>
</dbReference>
<evidence type="ECO:0000259" key="8">
    <source>
        <dbReference type="Pfam" id="PF00808"/>
    </source>
</evidence>
<feature type="compositionally biased region" description="Gly residues" evidence="7">
    <location>
        <begin position="135"/>
        <end position="168"/>
    </location>
</feature>
<sequence>MPHKQSEKPFVQPGEPLNDFLRSFWQRQIDSAENETMDYKHPVLPLARIKKVMKMDPDVKMISADAPILLCKACEIFISEITSRTFIISDSNKRRTLSRSDIAAALSKSDQFDFLLDIVPRDIGGMRKREIGDGSNQGVGGGAGPSGFNGGAAGGGNSGVGGASGSGQVGQAKTEGLEGLQTFDEDGRNVDGRRMVNRSGDVLEELELLLEKPHGLPGAGSSDVVRLS</sequence>
<dbReference type="PANTHER" id="PTHR10252">
    <property type="entry name" value="HISTONE-LIKE TRANSCRIPTION FACTOR CCAAT-RELATED"/>
    <property type="match status" value="1"/>
</dbReference>
<evidence type="ECO:0000256" key="7">
    <source>
        <dbReference type="SAM" id="MobiDB-lite"/>
    </source>
</evidence>
<accession>A0A4S8MU42</accession>
<dbReference type="GO" id="GO:0000978">
    <property type="term" value="F:RNA polymerase II cis-regulatory region sequence-specific DNA binding"/>
    <property type="evidence" value="ECO:0007669"/>
    <property type="project" value="TreeGrafter"/>
</dbReference>
<dbReference type="GO" id="GO:0001228">
    <property type="term" value="F:DNA-binding transcription activator activity, RNA polymerase II-specific"/>
    <property type="evidence" value="ECO:0007669"/>
    <property type="project" value="TreeGrafter"/>
</dbReference>
<dbReference type="OrthoDB" id="1272441at2759"/>
<feature type="domain" description="Transcription factor CBF/NF-Y/archaeal histone" evidence="8">
    <location>
        <begin position="44"/>
        <end position="106"/>
    </location>
</feature>
<evidence type="ECO:0000256" key="2">
    <source>
        <dbReference type="ARBA" id="ARBA00023015"/>
    </source>
</evidence>
<evidence type="ECO:0000256" key="4">
    <source>
        <dbReference type="ARBA" id="ARBA00023163"/>
    </source>
</evidence>
<evidence type="ECO:0000256" key="3">
    <source>
        <dbReference type="ARBA" id="ARBA00023125"/>
    </source>
</evidence>
<keyword evidence="10" id="KW-1185">Reference proteome</keyword>
<proteinExistence type="inferred from homology"/>
<keyword evidence="4" id="KW-0804">Transcription</keyword>
<dbReference type="Gene3D" id="1.10.20.10">
    <property type="entry name" value="Histone, subunit A"/>
    <property type="match status" value="1"/>
</dbReference>
<protein>
    <submittedName>
        <fullName evidence="9">Histone-fold-containing protein</fullName>
    </submittedName>
</protein>
<dbReference type="PANTHER" id="PTHR10252:SF8">
    <property type="entry name" value="NUCLEAR TRANSCRIPTION FACTOR Y SUBUNIT GAMMA"/>
    <property type="match status" value="1"/>
</dbReference>
<evidence type="ECO:0000313" key="10">
    <source>
        <dbReference type="Proteomes" id="UP000297245"/>
    </source>
</evidence>
<evidence type="ECO:0000256" key="6">
    <source>
        <dbReference type="ARBA" id="ARBA00038129"/>
    </source>
</evidence>
<reference evidence="9 10" key="1">
    <citation type="journal article" date="2019" name="Nat. Ecol. Evol.">
        <title>Megaphylogeny resolves global patterns of mushroom evolution.</title>
        <authorList>
            <person name="Varga T."/>
            <person name="Krizsan K."/>
            <person name="Foldi C."/>
            <person name="Dima B."/>
            <person name="Sanchez-Garcia M."/>
            <person name="Sanchez-Ramirez S."/>
            <person name="Szollosi G.J."/>
            <person name="Szarkandi J.G."/>
            <person name="Papp V."/>
            <person name="Albert L."/>
            <person name="Andreopoulos W."/>
            <person name="Angelini C."/>
            <person name="Antonin V."/>
            <person name="Barry K.W."/>
            <person name="Bougher N.L."/>
            <person name="Buchanan P."/>
            <person name="Buyck B."/>
            <person name="Bense V."/>
            <person name="Catcheside P."/>
            <person name="Chovatia M."/>
            <person name="Cooper J."/>
            <person name="Damon W."/>
            <person name="Desjardin D."/>
            <person name="Finy P."/>
            <person name="Geml J."/>
            <person name="Haridas S."/>
            <person name="Hughes K."/>
            <person name="Justo A."/>
            <person name="Karasinski D."/>
            <person name="Kautmanova I."/>
            <person name="Kiss B."/>
            <person name="Kocsube S."/>
            <person name="Kotiranta H."/>
            <person name="LaButti K.M."/>
            <person name="Lechner B.E."/>
            <person name="Liimatainen K."/>
            <person name="Lipzen A."/>
            <person name="Lukacs Z."/>
            <person name="Mihaltcheva S."/>
            <person name="Morgado L.N."/>
            <person name="Niskanen T."/>
            <person name="Noordeloos M.E."/>
            <person name="Ohm R.A."/>
            <person name="Ortiz-Santana B."/>
            <person name="Ovrebo C."/>
            <person name="Racz N."/>
            <person name="Riley R."/>
            <person name="Savchenko A."/>
            <person name="Shiryaev A."/>
            <person name="Soop K."/>
            <person name="Spirin V."/>
            <person name="Szebenyi C."/>
            <person name="Tomsovsky M."/>
            <person name="Tulloss R.E."/>
            <person name="Uehling J."/>
            <person name="Grigoriev I.V."/>
            <person name="Vagvolgyi C."/>
            <person name="Papp T."/>
            <person name="Martin F.M."/>
            <person name="Miettinen O."/>
            <person name="Hibbett D.S."/>
            <person name="Nagy L.G."/>
        </authorList>
    </citation>
    <scope>NUCLEOTIDE SEQUENCE [LARGE SCALE GENOMIC DNA]</scope>
    <source>
        <strain evidence="9 10">CBS 962.96</strain>
    </source>
</reference>
<dbReference type="FunFam" id="1.10.20.10:FF:000062">
    <property type="entry name" value="Nuclear transcription factor Y subunit C"/>
    <property type="match status" value="1"/>
</dbReference>
<evidence type="ECO:0000313" key="9">
    <source>
        <dbReference type="EMBL" id="THV05914.1"/>
    </source>
</evidence>
<keyword evidence="5" id="KW-0539">Nucleus</keyword>
<feature type="region of interest" description="Disordered" evidence="7">
    <location>
        <begin position="127"/>
        <end position="172"/>
    </location>
</feature>
<comment type="subcellular location">
    <subcellularLocation>
        <location evidence="1">Nucleus</location>
    </subcellularLocation>
</comment>
<dbReference type="Proteomes" id="UP000297245">
    <property type="component" value="Unassembled WGS sequence"/>
</dbReference>
<dbReference type="AlphaFoldDB" id="A0A4S8MU42"/>
<gene>
    <name evidence="9" type="ORF">K435DRAFT_960935</name>
</gene>
<comment type="similarity">
    <text evidence="6">Belongs to the NFYC/HAP5 subunit family.</text>
</comment>
<dbReference type="InterPro" id="IPR050568">
    <property type="entry name" value="Transcr_DNA_Rep_Reg"/>
</dbReference>
<dbReference type="InterPro" id="IPR003958">
    <property type="entry name" value="CBFA_NFYB_domain"/>
</dbReference>
<dbReference type="GO" id="GO:0046982">
    <property type="term" value="F:protein heterodimerization activity"/>
    <property type="evidence" value="ECO:0007669"/>
    <property type="project" value="InterPro"/>
</dbReference>
<dbReference type="Pfam" id="PF00808">
    <property type="entry name" value="CBFD_NFYB_HMF"/>
    <property type="match status" value="1"/>
</dbReference>
<dbReference type="GO" id="GO:0016602">
    <property type="term" value="C:CCAAT-binding factor complex"/>
    <property type="evidence" value="ECO:0007669"/>
    <property type="project" value="TreeGrafter"/>
</dbReference>